<evidence type="ECO:0000256" key="1">
    <source>
        <dbReference type="SAM" id="Phobius"/>
    </source>
</evidence>
<name>A0A8D9BPB3_9HEMI</name>
<proteinExistence type="predicted"/>
<reference evidence="2" key="1">
    <citation type="submission" date="2021-05" db="EMBL/GenBank/DDBJ databases">
        <authorList>
            <person name="Alioto T."/>
            <person name="Alioto T."/>
            <person name="Gomez Garrido J."/>
        </authorList>
    </citation>
    <scope>NUCLEOTIDE SEQUENCE</scope>
</reference>
<dbReference type="AlphaFoldDB" id="A0A8D9BPB3"/>
<sequence length="104" mass="11968">MIHAVYVRIGTRYFFFHYTFSQFYLGSALPSLILRLHKSLSSASPLLHPFSLKSSSTNLNSPPHPHLYDQFFYLYVTLFSLHVQTTADVSPVPFSKVQLPLFFP</sequence>
<protein>
    <submittedName>
        <fullName evidence="2">Uncharacterized protein</fullName>
    </submittedName>
</protein>
<keyword evidence="1" id="KW-1133">Transmembrane helix</keyword>
<accession>A0A8D9BPB3</accession>
<evidence type="ECO:0000313" key="2">
    <source>
        <dbReference type="EMBL" id="CAG6786310.1"/>
    </source>
</evidence>
<organism evidence="2">
    <name type="scientific">Cacopsylla melanoneura</name>
    <dbReference type="NCBI Taxonomy" id="428564"/>
    <lineage>
        <taxon>Eukaryota</taxon>
        <taxon>Metazoa</taxon>
        <taxon>Ecdysozoa</taxon>
        <taxon>Arthropoda</taxon>
        <taxon>Hexapoda</taxon>
        <taxon>Insecta</taxon>
        <taxon>Pterygota</taxon>
        <taxon>Neoptera</taxon>
        <taxon>Paraneoptera</taxon>
        <taxon>Hemiptera</taxon>
        <taxon>Sternorrhyncha</taxon>
        <taxon>Psylloidea</taxon>
        <taxon>Psyllidae</taxon>
        <taxon>Psyllinae</taxon>
        <taxon>Cacopsylla</taxon>
    </lineage>
</organism>
<dbReference type="EMBL" id="HBUF01647936">
    <property type="protein sequence ID" value="CAG6786310.1"/>
    <property type="molecule type" value="Transcribed_RNA"/>
</dbReference>
<dbReference type="EMBL" id="HBUF01647946">
    <property type="protein sequence ID" value="CAG6786360.1"/>
    <property type="molecule type" value="Transcribed_RNA"/>
</dbReference>
<feature type="transmembrane region" description="Helical" evidence="1">
    <location>
        <begin position="15"/>
        <end position="34"/>
    </location>
</feature>
<keyword evidence="1" id="KW-0812">Transmembrane</keyword>
<keyword evidence="1" id="KW-0472">Membrane</keyword>